<feature type="domain" description="Response regulatory" evidence="4">
    <location>
        <begin position="8"/>
        <end position="125"/>
    </location>
</feature>
<evidence type="ECO:0000313" key="5">
    <source>
        <dbReference type="EMBL" id="SMF54772.1"/>
    </source>
</evidence>
<keyword evidence="1 3" id="KW-0597">Phosphoprotein</keyword>
<name>A0A1Y6CAY3_9BACT</name>
<protein>
    <submittedName>
        <fullName evidence="5">CheY chemotaxis protein or a CheY-like REC (Receiver) domain</fullName>
    </submittedName>
</protein>
<evidence type="ECO:0000256" key="2">
    <source>
        <dbReference type="ARBA" id="ARBA00023012"/>
    </source>
</evidence>
<dbReference type="InterPro" id="IPR001789">
    <property type="entry name" value="Sig_transdc_resp-reg_receiver"/>
</dbReference>
<evidence type="ECO:0000313" key="6">
    <source>
        <dbReference type="Proteomes" id="UP000192907"/>
    </source>
</evidence>
<dbReference type="GO" id="GO:0000160">
    <property type="term" value="P:phosphorelay signal transduction system"/>
    <property type="evidence" value="ECO:0007669"/>
    <property type="project" value="UniProtKB-KW"/>
</dbReference>
<feature type="modified residue" description="4-aspartylphosphate" evidence="3">
    <location>
        <position position="58"/>
    </location>
</feature>
<dbReference type="PANTHER" id="PTHR45339:SF1">
    <property type="entry name" value="HYBRID SIGNAL TRANSDUCTION HISTIDINE KINASE J"/>
    <property type="match status" value="1"/>
</dbReference>
<dbReference type="Pfam" id="PF00072">
    <property type="entry name" value="Response_reg"/>
    <property type="match status" value="1"/>
</dbReference>
<dbReference type="STRING" id="1513793.SAMN06296036_11743"/>
<accession>A0A1Y6CAY3</accession>
<dbReference type="PANTHER" id="PTHR45339">
    <property type="entry name" value="HYBRID SIGNAL TRANSDUCTION HISTIDINE KINASE J"/>
    <property type="match status" value="1"/>
</dbReference>
<reference evidence="6" key="1">
    <citation type="submission" date="2017-04" db="EMBL/GenBank/DDBJ databases">
        <authorList>
            <person name="Varghese N."/>
            <person name="Submissions S."/>
        </authorList>
    </citation>
    <scope>NUCLEOTIDE SEQUENCE [LARGE SCALE GENOMIC DNA]</scope>
    <source>
        <strain evidence="6">RKEM611</strain>
    </source>
</reference>
<dbReference type="PROSITE" id="PS50110">
    <property type="entry name" value="RESPONSE_REGULATORY"/>
    <property type="match status" value="1"/>
</dbReference>
<evidence type="ECO:0000256" key="1">
    <source>
        <dbReference type="ARBA" id="ARBA00022553"/>
    </source>
</evidence>
<dbReference type="SMART" id="SM00448">
    <property type="entry name" value="REC"/>
    <property type="match status" value="1"/>
</dbReference>
<organism evidence="5 6">
    <name type="scientific">Pseudobacteriovorax antillogorgiicola</name>
    <dbReference type="NCBI Taxonomy" id="1513793"/>
    <lineage>
        <taxon>Bacteria</taxon>
        <taxon>Pseudomonadati</taxon>
        <taxon>Bdellovibrionota</taxon>
        <taxon>Oligoflexia</taxon>
        <taxon>Oligoflexales</taxon>
        <taxon>Pseudobacteriovoracaceae</taxon>
        <taxon>Pseudobacteriovorax</taxon>
    </lineage>
</organism>
<dbReference type="Gene3D" id="3.40.50.2300">
    <property type="match status" value="1"/>
</dbReference>
<proteinExistence type="predicted"/>
<evidence type="ECO:0000259" key="4">
    <source>
        <dbReference type="PROSITE" id="PS50110"/>
    </source>
</evidence>
<dbReference type="AlphaFoldDB" id="A0A1Y6CAY3"/>
<keyword evidence="6" id="KW-1185">Reference proteome</keyword>
<evidence type="ECO:0000256" key="3">
    <source>
        <dbReference type="PROSITE-ProRule" id="PRU00169"/>
    </source>
</evidence>
<gene>
    <name evidence="5" type="ORF">SAMN06296036_11743</name>
</gene>
<dbReference type="InterPro" id="IPR011006">
    <property type="entry name" value="CheY-like_superfamily"/>
</dbReference>
<dbReference type="Proteomes" id="UP000192907">
    <property type="component" value="Unassembled WGS sequence"/>
</dbReference>
<dbReference type="EMBL" id="FWZT01000017">
    <property type="protein sequence ID" value="SMF54772.1"/>
    <property type="molecule type" value="Genomic_DNA"/>
</dbReference>
<keyword evidence="2" id="KW-0902">Two-component regulatory system</keyword>
<sequence length="129" mass="14404">MGASNVAKILIVEDNEMNRDMLSRRLARRGFEVDCVENGQLAVDYLETESHPDLILMDMRMPVMDGWTATNAIKSNPATEKVPVIGLSANAMEGDRERAMKAGCDEYETKPVNFETLMNVIHKYIPDAA</sequence>
<dbReference type="SUPFAM" id="SSF52172">
    <property type="entry name" value="CheY-like"/>
    <property type="match status" value="1"/>
</dbReference>
<dbReference type="CDD" id="cd17546">
    <property type="entry name" value="REC_hyHK_CKI1_RcsC-like"/>
    <property type="match status" value="1"/>
</dbReference>